<feature type="region of interest" description="Disordered" evidence="1">
    <location>
        <begin position="55"/>
        <end position="74"/>
    </location>
</feature>
<protein>
    <submittedName>
        <fullName evidence="2">Uncharacterized protein</fullName>
    </submittedName>
</protein>
<sequence>MNPYDAERLRDEVIYLHSLWHQGPPPPQNPFPFPSPSQHTWHLHPRQQLAPARIRSLPPVPSTTFKKKKNCARARPDPGLEWSCLVRSDPSPSPTIGWAKPKPGPAPPDMSPQEKERLAGMKAQQKACRVLKEFLSSYGDDHSDDDDDGDGWEEFEEFLVGVFLEDDELRRYYQRCYESGEFCCLVCSAVGKKNSGKRYKDCVGLVQHSRSILRTVNRRAHRGFGLAVCKVLGWDVDRLPTIVVKGKPLGLETKLVEAEGEPKENNVANDDGRKDGSHESDDGVLSLEHGDKSIEEPTQGVDQSINKCSSNEGDQDETMLSIGVQNGGGGEGESEEKVEDGKDGAHKSGFPLNTHNPT</sequence>
<dbReference type="AlphaFoldDB" id="A0A371GQP4"/>
<feature type="non-terminal residue" evidence="2">
    <location>
        <position position="1"/>
    </location>
</feature>
<dbReference type="STRING" id="157652.A0A371GQP4"/>
<organism evidence="2 3">
    <name type="scientific">Mucuna pruriens</name>
    <name type="common">Velvet bean</name>
    <name type="synonym">Dolichos pruriens</name>
    <dbReference type="NCBI Taxonomy" id="157652"/>
    <lineage>
        <taxon>Eukaryota</taxon>
        <taxon>Viridiplantae</taxon>
        <taxon>Streptophyta</taxon>
        <taxon>Embryophyta</taxon>
        <taxon>Tracheophyta</taxon>
        <taxon>Spermatophyta</taxon>
        <taxon>Magnoliopsida</taxon>
        <taxon>eudicotyledons</taxon>
        <taxon>Gunneridae</taxon>
        <taxon>Pentapetalae</taxon>
        <taxon>rosids</taxon>
        <taxon>fabids</taxon>
        <taxon>Fabales</taxon>
        <taxon>Fabaceae</taxon>
        <taxon>Papilionoideae</taxon>
        <taxon>50 kb inversion clade</taxon>
        <taxon>NPAAA clade</taxon>
        <taxon>indigoferoid/millettioid clade</taxon>
        <taxon>Phaseoleae</taxon>
        <taxon>Mucuna</taxon>
    </lineage>
</organism>
<proteinExistence type="predicted"/>
<comment type="caution">
    <text evidence="2">The sequence shown here is derived from an EMBL/GenBank/DDBJ whole genome shotgun (WGS) entry which is preliminary data.</text>
</comment>
<dbReference type="OrthoDB" id="1929495at2759"/>
<evidence type="ECO:0000313" key="2">
    <source>
        <dbReference type="EMBL" id="RDX92887.1"/>
    </source>
</evidence>
<dbReference type="PANTHER" id="PTHR34546:SF3">
    <property type="entry name" value="OS06G0153600 PROTEIN"/>
    <property type="match status" value="1"/>
</dbReference>
<dbReference type="Proteomes" id="UP000257109">
    <property type="component" value="Unassembled WGS sequence"/>
</dbReference>
<name>A0A371GQP4_MUCPR</name>
<accession>A0A371GQP4</accession>
<keyword evidence="3" id="KW-1185">Reference proteome</keyword>
<dbReference type="PANTHER" id="PTHR34546">
    <property type="entry name" value="OS06G0153600 PROTEIN"/>
    <property type="match status" value="1"/>
</dbReference>
<dbReference type="EMBL" id="QJKJ01004749">
    <property type="protein sequence ID" value="RDX92887.1"/>
    <property type="molecule type" value="Genomic_DNA"/>
</dbReference>
<reference evidence="2" key="1">
    <citation type="submission" date="2018-05" db="EMBL/GenBank/DDBJ databases">
        <title>Draft genome of Mucuna pruriens seed.</title>
        <authorList>
            <person name="Nnadi N.E."/>
            <person name="Vos R."/>
            <person name="Hasami M.H."/>
            <person name="Devisetty U.K."/>
            <person name="Aguiy J.C."/>
        </authorList>
    </citation>
    <scope>NUCLEOTIDE SEQUENCE [LARGE SCALE GENOMIC DNA]</scope>
    <source>
        <strain evidence="2">JCA_2017</strain>
    </source>
</reference>
<feature type="region of interest" description="Disordered" evidence="1">
    <location>
        <begin position="92"/>
        <end position="118"/>
    </location>
</feature>
<feature type="compositionally biased region" description="Basic and acidic residues" evidence="1">
    <location>
        <begin position="255"/>
        <end position="281"/>
    </location>
</feature>
<gene>
    <name evidence="2" type="ORF">CR513_24928</name>
</gene>
<feature type="compositionally biased region" description="Pro residues" evidence="1">
    <location>
        <begin position="24"/>
        <end position="35"/>
    </location>
</feature>
<evidence type="ECO:0000313" key="3">
    <source>
        <dbReference type="Proteomes" id="UP000257109"/>
    </source>
</evidence>
<evidence type="ECO:0000256" key="1">
    <source>
        <dbReference type="SAM" id="MobiDB-lite"/>
    </source>
</evidence>
<feature type="compositionally biased region" description="Polar residues" evidence="1">
    <location>
        <begin position="300"/>
        <end position="312"/>
    </location>
</feature>
<feature type="region of interest" description="Disordered" evidence="1">
    <location>
        <begin position="255"/>
        <end position="358"/>
    </location>
</feature>
<feature type="region of interest" description="Disordered" evidence="1">
    <location>
        <begin position="24"/>
        <end position="46"/>
    </location>
</feature>